<reference evidence="1 2" key="1">
    <citation type="journal article" date="2013" name="PLoS Genet.">
        <title>The genome and development-dependent transcriptomes of Pyronema confluens: a window into fungal evolution.</title>
        <authorList>
            <person name="Traeger S."/>
            <person name="Altegoer F."/>
            <person name="Freitag M."/>
            <person name="Gabaldon T."/>
            <person name="Kempken F."/>
            <person name="Kumar A."/>
            <person name="Marcet-Houben M."/>
            <person name="Poggeler S."/>
            <person name="Stajich J.E."/>
            <person name="Nowrousian M."/>
        </authorList>
    </citation>
    <scope>NUCLEOTIDE SEQUENCE [LARGE SCALE GENOMIC DNA]</scope>
    <source>
        <strain evidence="2">CBS 100304</strain>
        <tissue evidence="1">Vegetative mycelium</tissue>
    </source>
</reference>
<dbReference type="EMBL" id="HF935408">
    <property type="protein sequence ID" value="CCX08326.1"/>
    <property type="molecule type" value="Genomic_DNA"/>
</dbReference>
<keyword evidence="2" id="KW-1185">Reference proteome</keyword>
<evidence type="ECO:0000313" key="1">
    <source>
        <dbReference type="EMBL" id="CCX08326.1"/>
    </source>
</evidence>
<dbReference type="AlphaFoldDB" id="U4LCW3"/>
<name>U4LCW3_PYROM</name>
<evidence type="ECO:0000313" key="2">
    <source>
        <dbReference type="Proteomes" id="UP000018144"/>
    </source>
</evidence>
<organism evidence="1 2">
    <name type="scientific">Pyronema omphalodes (strain CBS 100304)</name>
    <name type="common">Pyronema confluens</name>
    <dbReference type="NCBI Taxonomy" id="1076935"/>
    <lineage>
        <taxon>Eukaryota</taxon>
        <taxon>Fungi</taxon>
        <taxon>Dikarya</taxon>
        <taxon>Ascomycota</taxon>
        <taxon>Pezizomycotina</taxon>
        <taxon>Pezizomycetes</taxon>
        <taxon>Pezizales</taxon>
        <taxon>Pyronemataceae</taxon>
        <taxon>Pyronema</taxon>
    </lineage>
</organism>
<sequence length="53" mass="5964">MEVSVCDDLWQYIGEKTEGVRIINFRLFACITPHPVQSALCSPLSSRPPPHHS</sequence>
<dbReference type="Proteomes" id="UP000018144">
    <property type="component" value="Unassembled WGS sequence"/>
</dbReference>
<accession>U4LCW3</accession>
<gene>
    <name evidence="1" type="ORF">PCON_07919</name>
</gene>
<protein>
    <submittedName>
        <fullName evidence="1">Uncharacterized protein</fullName>
    </submittedName>
</protein>
<proteinExistence type="predicted"/>